<evidence type="ECO:0000313" key="2">
    <source>
        <dbReference type="EMBL" id="MDF9407950.1"/>
    </source>
</evidence>
<evidence type="ECO:0000313" key="3">
    <source>
        <dbReference type="Proteomes" id="UP001154312"/>
    </source>
</evidence>
<feature type="transmembrane region" description="Helical" evidence="1">
    <location>
        <begin position="170"/>
        <end position="189"/>
    </location>
</feature>
<dbReference type="Pfam" id="PF12679">
    <property type="entry name" value="ABC2_membrane_2"/>
    <property type="match status" value="1"/>
</dbReference>
<feature type="transmembrane region" description="Helical" evidence="1">
    <location>
        <begin position="143"/>
        <end position="163"/>
    </location>
</feature>
<name>A0A9X4H1B8_9FIRM</name>
<feature type="transmembrane region" description="Helical" evidence="1">
    <location>
        <begin position="248"/>
        <end position="270"/>
    </location>
</feature>
<dbReference type="RefSeq" id="WP_277443206.1">
    <property type="nucleotide sequence ID" value="NZ_JAKOAV010000008.1"/>
</dbReference>
<evidence type="ECO:0000256" key="1">
    <source>
        <dbReference type="SAM" id="Phobius"/>
    </source>
</evidence>
<dbReference type="GO" id="GO:0005886">
    <property type="term" value="C:plasma membrane"/>
    <property type="evidence" value="ECO:0007669"/>
    <property type="project" value="UniProtKB-SubCell"/>
</dbReference>
<keyword evidence="3" id="KW-1185">Reference proteome</keyword>
<feature type="transmembrane region" description="Helical" evidence="1">
    <location>
        <begin position="17"/>
        <end position="38"/>
    </location>
</feature>
<dbReference type="Proteomes" id="UP001154312">
    <property type="component" value="Unassembled WGS sequence"/>
</dbReference>
<dbReference type="EMBL" id="JAKOAV010000008">
    <property type="protein sequence ID" value="MDF9407950.1"/>
    <property type="molecule type" value="Genomic_DNA"/>
</dbReference>
<dbReference type="PANTHER" id="PTHR43471">
    <property type="entry name" value="ABC TRANSPORTER PERMEASE"/>
    <property type="match status" value="1"/>
</dbReference>
<keyword evidence="1" id="KW-1133">Transmembrane helix</keyword>
<gene>
    <name evidence="2" type="ORF">L7E55_06185</name>
</gene>
<comment type="caution">
    <text evidence="2">The sequence shown here is derived from an EMBL/GenBank/DDBJ whole genome shotgun (WGS) entry which is preliminary data.</text>
</comment>
<proteinExistence type="predicted"/>
<keyword evidence="1" id="KW-0472">Membrane</keyword>
<sequence length="275" mass="29291">MPTIILLTLKEIVRRRILLVTVILTVIFLILYGAGVHYGYQDMSRGAGPLKALIAPQFLALGLYFGSFIIAFLAVMAAVGTISSEIENGTMHAIVPGPVRRSTIILGKFCGYGLMLSAFAALFYFAVLLIVHYNTGLDIPVKAAAAGLFCLQPLILLAVAMLGSTFLSTLANGIAAFMLYSVGVVGGMLEQIGYLAGSKTLVNIGIVSSLLMPADSVYRKIVYSLLSVPGASLSMTMLGPFGSGAEPSAWMLAYTAFYILGFLLLALRIFSKRDI</sequence>
<keyword evidence="1" id="KW-0812">Transmembrane</keyword>
<reference evidence="2" key="1">
    <citation type="submission" date="2022-02" db="EMBL/GenBank/DDBJ databases">
        <authorList>
            <person name="Leng L."/>
        </authorList>
    </citation>
    <scope>NUCLEOTIDE SEQUENCE</scope>
    <source>
        <strain evidence="2">JI</strain>
    </source>
</reference>
<organism evidence="2 3">
    <name type="scientific">Pelotomaculum isophthalicicum JI</name>
    <dbReference type="NCBI Taxonomy" id="947010"/>
    <lineage>
        <taxon>Bacteria</taxon>
        <taxon>Bacillati</taxon>
        <taxon>Bacillota</taxon>
        <taxon>Clostridia</taxon>
        <taxon>Eubacteriales</taxon>
        <taxon>Desulfotomaculaceae</taxon>
        <taxon>Pelotomaculum</taxon>
    </lineage>
</organism>
<feature type="transmembrane region" description="Helical" evidence="1">
    <location>
        <begin position="221"/>
        <end position="242"/>
    </location>
</feature>
<feature type="transmembrane region" description="Helical" evidence="1">
    <location>
        <begin position="195"/>
        <end position="214"/>
    </location>
</feature>
<dbReference type="GO" id="GO:0140359">
    <property type="term" value="F:ABC-type transporter activity"/>
    <property type="evidence" value="ECO:0007669"/>
    <property type="project" value="InterPro"/>
</dbReference>
<feature type="transmembrane region" description="Helical" evidence="1">
    <location>
        <begin position="58"/>
        <end position="82"/>
    </location>
</feature>
<accession>A0A9X4H1B8</accession>
<protein>
    <submittedName>
        <fullName evidence="2">ABC transporter permease</fullName>
    </submittedName>
</protein>
<dbReference type="AlphaFoldDB" id="A0A9X4H1B8"/>
<feature type="transmembrane region" description="Helical" evidence="1">
    <location>
        <begin position="109"/>
        <end position="131"/>
    </location>
</feature>